<proteinExistence type="predicted"/>
<evidence type="ECO:0000256" key="1">
    <source>
        <dbReference type="SAM" id="Phobius"/>
    </source>
</evidence>
<sequence length="154" mass="17654">MYLLLRANTSVPTRGWIGFTKYAMNAWRARQRLHGTGYIQYCFWLLSASDPWPGKAFIHSRSCIQQIVQSRLRVCSIRGPAQCLETIYWRGRARAIWELRARGPCPGTNMKRRRRRSAVAHSVVWCILPSRYSYSVIVALLHSGGGTPYLPEAL</sequence>
<keyword evidence="1" id="KW-1133">Transmembrane helix</keyword>
<name>A0A2T3YU32_TRIA4</name>
<organism evidence="2 3">
    <name type="scientific">Trichoderma asperellum (strain ATCC 204424 / CBS 433.97 / NBRC 101777)</name>
    <dbReference type="NCBI Taxonomy" id="1042311"/>
    <lineage>
        <taxon>Eukaryota</taxon>
        <taxon>Fungi</taxon>
        <taxon>Dikarya</taxon>
        <taxon>Ascomycota</taxon>
        <taxon>Pezizomycotina</taxon>
        <taxon>Sordariomycetes</taxon>
        <taxon>Hypocreomycetidae</taxon>
        <taxon>Hypocreales</taxon>
        <taxon>Hypocreaceae</taxon>
        <taxon>Trichoderma</taxon>
    </lineage>
</organism>
<gene>
    <name evidence="2" type="ORF">M441DRAFT_290530</name>
</gene>
<dbReference type="AlphaFoldDB" id="A0A2T3YU32"/>
<feature type="transmembrane region" description="Helical" evidence="1">
    <location>
        <begin position="118"/>
        <end position="141"/>
    </location>
</feature>
<protein>
    <submittedName>
        <fullName evidence="2">Uncharacterized protein</fullName>
    </submittedName>
</protein>
<reference evidence="2 3" key="1">
    <citation type="submission" date="2016-07" db="EMBL/GenBank/DDBJ databases">
        <title>Multiple horizontal gene transfer events from other fungi enriched the ability of initially mycotrophic Trichoderma (Ascomycota) to feed on dead plant biomass.</title>
        <authorList>
            <consortium name="DOE Joint Genome Institute"/>
            <person name="Aerts A."/>
            <person name="Atanasova L."/>
            <person name="Chenthamara K."/>
            <person name="Zhang J."/>
            <person name="Grujic M."/>
            <person name="Henrissat B."/>
            <person name="Kuo A."/>
            <person name="Salamov A."/>
            <person name="Lipzen A."/>
            <person name="Labutti K."/>
            <person name="Barry K."/>
            <person name="Miao Y."/>
            <person name="Rahimi M.J."/>
            <person name="Shen Q."/>
            <person name="Grigoriev I.V."/>
            <person name="Kubicek C.P."/>
            <person name="Druzhinina I.S."/>
        </authorList>
    </citation>
    <scope>NUCLEOTIDE SEQUENCE [LARGE SCALE GENOMIC DNA]</scope>
    <source>
        <strain evidence="2 3">CBS 433.97</strain>
    </source>
</reference>
<keyword evidence="1" id="KW-0472">Membrane</keyword>
<dbReference type="Proteomes" id="UP000240493">
    <property type="component" value="Unassembled WGS sequence"/>
</dbReference>
<dbReference type="EMBL" id="KZ679272">
    <property type="protein sequence ID" value="PTB36016.1"/>
    <property type="molecule type" value="Genomic_DNA"/>
</dbReference>
<accession>A0A2T3YU32</accession>
<keyword evidence="3" id="KW-1185">Reference proteome</keyword>
<evidence type="ECO:0000313" key="3">
    <source>
        <dbReference type="Proteomes" id="UP000240493"/>
    </source>
</evidence>
<keyword evidence="1" id="KW-0812">Transmembrane</keyword>
<evidence type="ECO:0000313" key="2">
    <source>
        <dbReference type="EMBL" id="PTB36016.1"/>
    </source>
</evidence>